<gene>
    <name evidence="5" type="primary">coaE</name>
    <name evidence="7" type="ORF">ACG33_12040</name>
</gene>
<dbReference type="GO" id="GO:0015937">
    <property type="term" value="P:coenzyme A biosynthetic process"/>
    <property type="evidence" value="ECO:0007669"/>
    <property type="project" value="UniProtKB-UniRule"/>
</dbReference>
<dbReference type="PANTHER" id="PTHR10695">
    <property type="entry name" value="DEPHOSPHO-COA KINASE-RELATED"/>
    <property type="match status" value="1"/>
</dbReference>
<evidence type="ECO:0000256" key="4">
    <source>
        <dbReference type="ARBA" id="ARBA00022993"/>
    </source>
</evidence>
<dbReference type="InterPro" id="IPR027417">
    <property type="entry name" value="P-loop_NTPase"/>
</dbReference>
<keyword evidence="3 5" id="KW-0067">ATP-binding</keyword>
<protein>
    <recommendedName>
        <fullName evidence="5 6">Dephospho-CoA kinase</fullName>
        <ecNumber evidence="5 6">2.7.1.24</ecNumber>
    </recommendedName>
    <alternativeName>
        <fullName evidence="5">Dephosphocoenzyme A kinase</fullName>
    </alternativeName>
</protein>
<comment type="subcellular location">
    <subcellularLocation>
        <location evidence="5">Cytoplasm</location>
    </subcellularLocation>
</comment>
<dbReference type="CDD" id="cd02022">
    <property type="entry name" value="DPCK"/>
    <property type="match status" value="1"/>
</dbReference>
<dbReference type="STRING" id="465721.ACG33_12040"/>
<name>A0A127FBL7_STEDE</name>
<dbReference type="Pfam" id="PF01121">
    <property type="entry name" value="CoaE"/>
    <property type="match status" value="1"/>
</dbReference>
<dbReference type="EMBL" id="CP011971">
    <property type="protein sequence ID" value="AMN47814.1"/>
    <property type="molecule type" value="Genomic_DNA"/>
</dbReference>
<dbReference type="HAMAP" id="MF_00376">
    <property type="entry name" value="Dephospho_CoA_kinase"/>
    <property type="match status" value="1"/>
</dbReference>
<comment type="function">
    <text evidence="5">Catalyzes the phosphorylation of the 3'-hydroxyl group of dephosphocoenzyme A to form coenzyme A.</text>
</comment>
<keyword evidence="2 5" id="KW-0547">Nucleotide-binding</keyword>
<dbReference type="KEGG" id="sdf:ACG33_12040"/>
<keyword evidence="5" id="KW-0808">Transferase</keyword>
<dbReference type="Proteomes" id="UP000070250">
    <property type="component" value="Chromosome"/>
</dbReference>
<keyword evidence="5 7" id="KW-0418">Kinase</keyword>
<feature type="binding site" evidence="5">
    <location>
        <begin position="17"/>
        <end position="22"/>
    </location>
    <ligand>
        <name>ATP</name>
        <dbReference type="ChEBI" id="CHEBI:30616"/>
    </ligand>
</feature>
<dbReference type="GO" id="GO:0005524">
    <property type="term" value="F:ATP binding"/>
    <property type="evidence" value="ECO:0007669"/>
    <property type="project" value="UniProtKB-UniRule"/>
</dbReference>
<comment type="pathway">
    <text evidence="5">Cofactor biosynthesis; coenzyme A biosynthesis; CoA from (R)-pantothenate: step 5/5.</text>
</comment>
<dbReference type="UniPathway" id="UPA00241">
    <property type="reaction ID" value="UER00356"/>
</dbReference>
<dbReference type="PATRIC" id="fig|465721.4.peg.2573"/>
<keyword evidence="5" id="KW-0963">Cytoplasm</keyword>
<dbReference type="NCBIfam" id="TIGR00152">
    <property type="entry name" value="dephospho-CoA kinase"/>
    <property type="match status" value="1"/>
</dbReference>
<dbReference type="EC" id="2.7.1.24" evidence="5 6"/>
<comment type="similarity">
    <text evidence="1 5">Belongs to the CoaE family.</text>
</comment>
<evidence type="ECO:0000256" key="5">
    <source>
        <dbReference type="HAMAP-Rule" id="MF_00376"/>
    </source>
</evidence>
<organism evidence="7 8">
    <name type="scientific">Steroidobacter denitrificans</name>
    <dbReference type="NCBI Taxonomy" id="465721"/>
    <lineage>
        <taxon>Bacteria</taxon>
        <taxon>Pseudomonadati</taxon>
        <taxon>Pseudomonadota</taxon>
        <taxon>Gammaproteobacteria</taxon>
        <taxon>Steroidobacterales</taxon>
        <taxon>Steroidobacteraceae</taxon>
        <taxon>Steroidobacter</taxon>
    </lineage>
</organism>
<dbReference type="GO" id="GO:0004140">
    <property type="term" value="F:dephospho-CoA kinase activity"/>
    <property type="evidence" value="ECO:0007669"/>
    <property type="project" value="UniProtKB-UniRule"/>
</dbReference>
<dbReference type="RefSeq" id="WP_066921503.1">
    <property type="nucleotide sequence ID" value="NZ_CP011971.1"/>
</dbReference>
<dbReference type="GO" id="GO:0005737">
    <property type="term" value="C:cytoplasm"/>
    <property type="evidence" value="ECO:0007669"/>
    <property type="project" value="UniProtKB-SubCell"/>
</dbReference>
<evidence type="ECO:0000256" key="6">
    <source>
        <dbReference type="NCBIfam" id="TIGR00152"/>
    </source>
</evidence>
<evidence type="ECO:0000313" key="8">
    <source>
        <dbReference type="Proteomes" id="UP000070250"/>
    </source>
</evidence>
<keyword evidence="4 5" id="KW-0173">Coenzyme A biosynthesis</keyword>
<keyword evidence="8" id="KW-1185">Reference proteome</keyword>
<dbReference type="PANTHER" id="PTHR10695:SF46">
    <property type="entry name" value="BIFUNCTIONAL COENZYME A SYNTHASE-RELATED"/>
    <property type="match status" value="1"/>
</dbReference>
<dbReference type="InterPro" id="IPR001977">
    <property type="entry name" value="Depp_CoAkinase"/>
</dbReference>
<reference evidence="7 8" key="1">
    <citation type="submission" date="2015-06" db="EMBL/GenBank/DDBJ databases">
        <title>A Comprehensive Approach to Explore the Metabolic and Phylogenetic Diversity of Bacterial Steroid Degradation in the Environment: Testosterone as an Example.</title>
        <authorList>
            <person name="Yang F.-C."/>
            <person name="Chen Y.-L."/>
            <person name="Yu C.-P."/>
            <person name="Tang S.-L."/>
            <person name="Wang P.-H."/>
            <person name="Ismail W."/>
            <person name="Wang C.-H."/>
            <person name="Yang C.-Y."/>
            <person name="Chiang Y.-R."/>
        </authorList>
    </citation>
    <scope>NUCLEOTIDE SEQUENCE [LARGE SCALE GENOMIC DNA]</scope>
    <source>
        <strain evidence="7 8">DSM 18526</strain>
    </source>
</reference>
<evidence type="ECO:0000313" key="7">
    <source>
        <dbReference type="EMBL" id="AMN47814.1"/>
    </source>
</evidence>
<accession>A0A127FBL7</accession>
<dbReference type="OrthoDB" id="9812943at2"/>
<evidence type="ECO:0000256" key="1">
    <source>
        <dbReference type="ARBA" id="ARBA00009018"/>
    </source>
</evidence>
<proteinExistence type="inferred from homology"/>
<dbReference type="Gene3D" id="3.40.50.300">
    <property type="entry name" value="P-loop containing nucleotide triphosphate hydrolases"/>
    <property type="match status" value="1"/>
</dbReference>
<evidence type="ECO:0000256" key="3">
    <source>
        <dbReference type="ARBA" id="ARBA00022840"/>
    </source>
</evidence>
<comment type="catalytic activity">
    <reaction evidence="5">
        <text>3'-dephospho-CoA + ATP = ADP + CoA + H(+)</text>
        <dbReference type="Rhea" id="RHEA:18245"/>
        <dbReference type="ChEBI" id="CHEBI:15378"/>
        <dbReference type="ChEBI" id="CHEBI:30616"/>
        <dbReference type="ChEBI" id="CHEBI:57287"/>
        <dbReference type="ChEBI" id="CHEBI:57328"/>
        <dbReference type="ChEBI" id="CHEBI:456216"/>
        <dbReference type="EC" id="2.7.1.24"/>
    </reaction>
</comment>
<evidence type="ECO:0000256" key="2">
    <source>
        <dbReference type="ARBA" id="ARBA00022741"/>
    </source>
</evidence>
<dbReference type="SUPFAM" id="SSF52540">
    <property type="entry name" value="P-loop containing nucleoside triphosphate hydrolases"/>
    <property type="match status" value="1"/>
</dbReference>
<sequence>MHTSASPLLIALTGGIASGKSAAADFFSDLGVPVFDTDQIARDVVEPGSPALARIVAEFGADVLDAAGRMDRARMRERVFNDPEQRKRLEAITHPAIRTELARRAQQADGPYQIHVIPLLVEGGRAGAYDRVLVVDAPEEQQLRRLMARDASSEEQARRILAVQATRRQRLAIADDVIENTGTLEDLRRQVHSLHQDYLHMAARRTPAP</sequence>
<dbReference type="AlphaFoldDB" id="A0A127FBL7"/>
<dbReference type="PROSITE" id="PS51219">
    <property type="entry name" value="DPCK"/>
    <property type="match status" value="1"/>
</dbReference>